<gene>
    <name evidence="2" type="ordered locus">TON_1036</name>
</gene>
<feature type="transmembrane region" description="Helical" evidence="1">
    <location>
        <begin position="126"/>
        <end position="147"/>
    </location>
</feature>
<reference evidence="2 3" key="1">
    <citation type="journal article" date="2008" name="J. Bacteriol.">
        <title>The complete genome sequence of Thermococcus onnurineus NA1 reveals a mixed heterotrophic and carboxydotrophic metabolism.</title>
        <authorList>
            <person name="Lee H.S."/>
            <person name="Kang S.G."/>
            <person name="Bae S.S."/>
            <person name="Lim J.K."/>
            <person name="Cho Y."/>
            <person name="Kim Y.J."/>
            <person name="Jeon J.H."/>
            <person name="Cha S.S."/>
            <person name="Kwon K.K."/>
            <person name="Kim H.T."/>
            <person name="Park C.J."/>
            <person name="Lee H.W."/>
            <person name="Kim S.I."/>
            <person name="Chun J."/>
            <person name="Colwell R.R."/>
            <person name="Kim S.J."/>
            <person name="Lee J.H."/>
        </authorList>
    </citation>
    <scope>NUCLEOTIDE SEQUENCE [LARGE SCALE GENOMIC DNA]</scope>
    <source>
        <strain evidence="2 3">NA1</strain>
    </source>
</reference>
<evidence type="ECO:0000313" key="3">
    <source>
        <dbReference type="Proteomes" id="UP000002727"/>
    </source>
</evidence>
<proteinExistence type="predicted"/>
<organism evidence="2 3">
    <name type="scientific">Thermococcus onnurineus (strain NA1)</name>
    <dbReference type="NCBI Taxonomy" id="523850"/>
    <lineage>
        <taxon>Archaea</taxon>
        <taxon>Methanobacteriati</taxon>
        <taxon>Methanobacteriota</taxon>
        <taxon>Thermococci</taxon>
        <taxon>Thermococcales</taxon>
        <taxon>Thermococcaceae</taxon>
        <taxon>Thermococcus</taxon>
    </lineage>
</organism>
<keyword evidence="1" id="KW-1133">Transmembrane helix</keyword>
<dbReference type="EMBL" id="CP000855">
    <property type="protein sequence ID" value="ACJ16524.1"/>
    <property type="molecule type" value="Genomic_DNA"/>
</dbReference>
<dbReference type="Proteomes" id="UP000002727">
    <property type="component" value="Chromosome"/>
</dbReference>
<dbReference type="eggNOG" id="arCOG04022">
    <property type="taxonomic scope" value="Archaea"/>
</dbReference>
<keyword evidence="1" id="KW-0472">Membrane</keyword>
<evidence type="ECO:0000256" key="1">
    <source>
        <dbReference type="SAM" id="Phobius"/>
    </source>
</evidence>
<accession>B6YWR1</accession>
<evidence type="ECO:0000313" key="2">
    <source>
        <dbReference type="EMBL" id="ACJ16524.1"/>
    </source>
</evidence>
<dbReference type="STRING" id="523850.TON_1036"/>
<sequence>MTILIALLMSSLGLMAAYSIKSNVEINTSPVALKSTEGGEYDSFVFYVPGWMKARLTCSGGTGVVYIKNVFSNSTIFEANMNQQLTAEFPIPYEGDYVLQFRGSGMPTCALLMRDLHPPKQVQDTYYGLGILVSVILSMILAGMRWFK</sequence>
<protein>
    <submittedName>
        <fullName evidence="2">Uncharacterized protein</fullName>
    </submittedName>
</protein>
<dbReference type="PATRIC" id="fig|523850.10.peg.1044"/>
<dbReference type="AlphaFoldDB" id="B6YWR1"/>
<dbReference type="KEGG" id="ton:TON_1036"/>
<name>B6YWR1_THEON</name>
<keyword evidence="3" id="KW-1185">Reference proteome</keyword>
<keyword evidence="1" id="KW-0812">Transmembrane</keyword>
<dbReference type="HOGENOM" id="CLU_1700366_0_0_2"/>